<comment type="caution">
    <text evidence="2">The sequence shown here is derived from an EMBL/GenBank/DDBJ whole genome shotgun (WGS) entry which is preliminary data.</text>
</comment>
<feature type="non-terminal residue" evidence="2">
    <location>
        <position position="120"/>
    </location>
</feature>
<evidence type="ECO:0000313" key="2">
    <source>
        <dbReference type="EMBL" id="KAK0473330.1"/>
    </source>
</evidence>
<accession>A0AA39NX64</accession>
<dbReference type="Proteomes" id="UP001175227">
    <property type="component" value="Unassembled WGS sequence"/>
</dbReference>
<sequence length="120" mass="13996">MWSCERCRICKVKCLWTEEAEPSALEQVVDLLQRLHSRFDDMEEWMERMEQELEAVGGRIDDLVDNFEEGSALEYPWDFVSATSAEEWGVSLEELQELKGAMPEALHQAMQLWIDQDVAQ</sequence>
<keyword evidence="3" id="KW-1185">Reference proteome</keyword>
<reference evidence="2" key="1">
    <citation type="submission" date="2023-06" db="EMBL/GenBank/DDBJ databases">
        <authorList>
            <consortium name="Lawrence Berkeley National Laboratory"/>
            <person name="Ahrendt S."/>
            <person name="Sahu N."/>
            <person name="Indic B."/>
            <person name="Wong-Bajracharya J."/>
            <person name="Merenyi Z."/>
            <person name="Ke H.-M."/>
            <person name="Monk M."/>
            <person name="Kocsube S."/>
            <person name="Drula E."/>
            <person name="Lipzen A."/>
            <person name="Balint B."/>
            <person name="Henrissat B."/>
            <person name="Andreopoulos B."/>
            <person name="Martin F.M."/>
            <person name="Harder C.B."/>
            <person name="Rigling D."/>
            <person name="Ford K.L."/>
            <person name="Foster G.D."/>
            <person name="Pangilinan J."/>
            <person name="Papanicolaou A."/>
            <person name="Barry K."/>
            <person name="LaButti K."/>
            <person name="Viragh M."/>
            <person name="Koriabine M."/>
            <person name="Yan M."/>
            <person name="Riley R."/>
            <person name="Champramary S."/>
            <person name="Plett K.L."/>
            <person name="Tsai I.J."/>
            <person name="Slot J."/>
            <person name="Sipos G."/>
            <person name="Plett J."/>
            <person name="Nagy L.G."/>
            <person name="Grigoriev I.V."/>
        </authorList>
    </citation>
    <scope>NUCLEOTIDE SEQUENCE</scope>
    <source>
        <strain evidence="2">ICMP 16352</strain>
    </source>
</reference>
<proteinExistence type="predicted"/>
<feature type="coiled-coil region" evidence="1">
    <location>
        <begin position="32"/>
        <end position="66"/>
    </location>
</feature>
<dbReference type="EMBL" id="JAUEPR010000033">
    <property type="protein sequence ID" value="KAK0473330.1"/>
    <property type="molecule type" value="Genomic_DNA"/>
</dbReference>
<protein>
    <submittedName>
        <fullName evidence="2">Uncharacterized protein</fullName>
    </submittedName>
</protein>
<gene>
    <name evidence="2" type="ORF">IW261DRAFT_1423560</name>
</gene>
<keyword evidence="1" id="KW-0175">Coiled coil</keyword>
<evidence type="ECO:0000256" key="1">
    <source>
        <dbReference type="SAM" id="Coils"/>
    </source>
</evidence>
<dbReference type="AlphaFoldDB" id="A0AA39NX64"/>
<name>A0AA39NX64_9AGAR</name>
<organism evidence="2 3">
    <name type="scientific">Armillaria novae-zelandiae</name>
    <dbReference type="NCBI Taxonomy" id="153914"/>
    <lineage>
        <taxon>Eukaryota</taxon>
        <taxon>Fungi</taxon>
        <taxon>Dikarya</taxon>
        <taxon>Basidiomycota</taxon>
        <taxon>Agaricomycotina</taxon>
        <taxon>Agaricomycetes</taxon>
        <taxon>Agaricomycetidae</taxon>
        <taxon>Agaricales</taxon>
        <taxon>Marasmiineae</taxon>
        <taxon>Physalacriaceae</taxon>
        <taxon>Armillaria</taxon>
    </lineage>
</organism>
<evidence type="ECO:0000313" key="3">
    <source>
        <dbReference type="Proteomes" id="UP001175227"/>
    </source>
</evidence>